<dbReference type="KEGG" id="ptaw:DW352_02860"/>
<dbReference type="InterPro" id="IPR039261">
    <property type="entry name" value="FNR_nucleotide-bd"/>
</dbReference>
<dbReference type="SUPFAM" id="SSF63380">
    <property type="entry name" value="Riboflavin synthase domain-like"/>
    <property type="match status" value="1"/>
</dbReference>
<dbReference type="OrthoDB" id="9814826at2"/>
<feature type="region of interest" description="Disordered" evidence="2">
    <location>
        <begin position="1"/>
        <end position="24"/>
    </location>
</feature>
<dbReference type="InterPro" id="IPR007037">
    <property type="entry name" value="SIP_rossman_dom"/>
</dbReference>
<dbReference type="Pfam" id="PF08021">
    <property type="entry name" value="FAD_binding_9"/>
    <property type="match status" value="1"/>
</dbReference>
<evidence type="ECO:0000259" key="3">
    <source>
        <dbReference type="PROSITE" id="PS51384"/>
    </source>
</evidence>
<feature type="domain" description="FAD-binding FR-type" evidence="3">
    <location>
        <begin position="24"/>
        <end position="134"/>
    </location>
</feature>
<evidence type="ECO:0000313" key="5">
    <source>
        <dbReference type="Proteomes" id="UP000254889"/>
    </source>
</evidence>
<dbReference type="Gene3D" id="3.40.50.80">
    <property type="entry name" value="Nucleotide-binding domain of ferredoxin-NADP reductase (FNR) module"/>
    <property type="match status" value="1"/>
</dbReference>
<protein>
    <submittedName>
        <fullName evidence="4">Siderophore-interacting protein</fullName>
    </submittedName>
</protein>
<dbReference type="GO" id="GO:0016491">
    <property type="term" value="F:oxidoreductase activity"/>
    <property type="evidence" value="ECO:0007669"/>
    <property type="project" value="InterPro"/>
</dbReference>
<dbReference type="InterPro" id="IPR017938">
    <property type="entry name" value="Riboflavin_synthase-like_b-brl"/>
</dbReference>
<dbReference type="Proteomes" id="UP000254889">
    <property type="component" value="Chromosome"/>
</dbReference>
<dbReference type="PROSITE" id="PS51384">
    <property type="entry name" value="FAD_FR"/>
    <property type="match status" value="1"/>
</dbReference>
<gene>
    <name evidence="4" type="ORF">DW352_02860</name>
</gene>
<dbReference type="PANTHER" id="PTHR30157:SF0">
    <property type="entry name" value="NADPH-DEPENDENT FERRIC-CHELATE REDUCTASE"/>
    <property type="match status" value="1"/>
</dbReference>
<dbReference type="EMBL" id="CP031417">
    <property type="protein sequence ID" value="AXK79551.1"/>
    <property type="molecule type" value="Genomic_DNA"/>
</dbReference>
<evidence type="ECO:0000256" key="1">
    <source>
        <dbReference type="ARBA" id="ARBA00035644"/>
    </source>
</evidence>
<evidence type="ECO:0000313" key="4">
    <source>
        <dbReference type="EMBL" id="AXK79551.1"/>
    </source>
</evidence>
<proteinExistence type="inferred from homology"/>
<dbReference type="PANTHER" id="PTHR30157">
    <property type="entry name" value="FERRIC REDUCTASE, NADPH-DEPENDENT"/>
    <property type="match status" value="1"/>
</dbReference>
<organism evidence="4 5">
    <name type="scientific">Pseudolabrys taiwanensis</name>
    <dbReference type="NCBI Taxonomy" id="331696"/>
    <lineage>
        <taxon>Bacteria</taxon>
        <taxon>Pseudomonadati</taxon>
        <taxon>Pseudomonadota</taxon>
        <taxon>Alphaproteobacteria</taxon>
        <taxon>Hyphomicrobiales</taxon>
        <taxon>Xanthobacteraceae</taxon>
        <taxon>Pseudolabrys</taxon>
    </lineage>
</organism>
<dbReference type="AlphaFoldDB" id="A0A345ZRK4"/>
<comment type="similarity">
    <text evidence="1">Belongs to the SIP oxidoreductase family.</text>
</comment>
<name>A0A345ZRK4_9HYPH</name>
<dbReference type="Gene3D" id="2.40.30.10">
    <property type="entry name" value="Translation factors"/>
    <property type="match status" value="1"/>
</dbReference>
<dbReference type="RefSeq" id="WP_115688354.1">
    <property type="nucleotide sequence ID" value="NZ_CP031417.1"/>
</dbReference>
<dbReference type="CDD" id="cd06193">
    <property type="entry name" value="siderophore_interacting"/>
    <property type="match status" value="1"/>
</dbReference>
<dbReference type="InterPro" id="IPR013113">
    <property type="entry name" value="SIP_FAD-bd"/>
</dbReference>
<keyword evidence="5" id="KW-1185">Reference proteome</keyword>
<reference evidence="4 5" key="1">
    <citation type="submission" date="2018-07" db="EMBL/GenBank/DDBJ databases">
        <authorList>
            <person name="Quirk P.G."/>
            <person name="Krulwich T.A."/>
        </authorList>
    </citation>
    <scope>NUCLEOTIDE SEQUENCE [LARGE SCALE GENOMIC DNA]</scope>
    <source>
        <strain evidence="4 5">CC-BB4</strain>
    </source>
</reference>
<evidence type="ECO:0000256" key="2">
    <source>
        <dbReference type="SAM" id="MobiDB-lite"/>
    </source>
</evidence>
<sequence>MTSSAAPTAGAADPRLPSRVRHEARRRELTVQAVEKLTPSMVRVTVGGPDLAGFTSLGFDDHVKLFFPVPGAEAGAEPQMAGRNYTPRRYDPVAGTLIIDFALHDAGPATQWAEQAKPGQTLTVGGPRGSFVIPVDYDWHLLVGDDTALPAIARRLEELPAGAKAVVLIEVDSAADEIALTTKADADIRWVHRKGAPAGDAALLSQALRASPLPKGDYYAWVACESSAAKALRTQLLAECGARPQWTRASGYWRRGTADVHDNYND</sequence>
<accession>A0A345ZRK4</accession>
<dbReference type="InterPro" id="IPR039374">
    <property type="entry name" value="SIP_fam"/>
</dbReference>
<dbReference type="InterPro" id="IPR017927">
    <property type="entry name" value="FAD-bd_FR_type"/>
</dbReference>
<dbReference type="Pfam" id="PF04954">
    <property type="entry name" value="SIP"/>
    <property type="match status" value="1"/>
</dbReference>